<dbReference type="GO" id="GO:0005886">
    <property type="term" value="C:plasma membrane"/>
    <property type="evidence" value="ECO:0007669"/>
    <property type="project" value="TreeGrafter"/>
</dbReference>
<keyword evidence="1" id="KW-0175">Coiled coil</keyword>
<feature type="transmembrane region" description="Helical" evidence="2">
    <location>
        <begin position="21"/>
        <end position="40"/>
    </location>
</feature>
<dbReference type="EMBL" id="POTC01000043">
    <property type="protein sequence ID" value="POF61848.1"/>
    <property type="molecule type" value="Genomic_DNA"/>
</dbReference>
<feature type="coiled-coil region" evidence="1">
    <location>
        <begin position="202"/>
        <end position="259"/>
    </location>
</feature>
<evidence type="ECO:0000313" key="3">
    <source>
        <dbReference type="EMBL" id="POF61848.1"/>
    </source>
</evidence>
<dbReference type="AlphaFoldDB" id="A0A2S3VZ31"/>
<name>A0A2S3VZ31_9PROT</name>
<keyword evidence="2" id="KW-1133">Transmembrane helix</keyword>
<dbReference type="Proteomes" id="UP000237344">
    <property type="component" value="Unassembled WGS sequence"/>
</dbReference>
<dbReference type="InterPro" id="IPR050445">
    <property type="entry name" value="Bact_polysacc_biosynth/exp"/>
</dbReference>
<keyword evidence="2" id="KW-0812">Transmembrane</keyword>
<dbReference type="PANTHER" id="PTHR32309:SF13">
    <property type="entry name" value="FERRIC ENTEROBACTIN TRANSPORT PROTEIN FEPE"/>
    <property type="match status" value="1"/>
</dbReference>
<evidence type="ECO:0000313" key="4">
    <source>
        <dbReference type="Proteomes" id="UP000237344"/>
    </source>
</evidence>
<evidence type="ECO:0008006" key="5">
    <source>
        <dbReference type="Google" id="ProtNLM"/>
    </source>
</evidence>
<comment type="caution">
    <text evidence="3">The sequence shown here is derived from an EMBL/GenBank/DDBJ whole genome shotgun (WGS) entry which is preliminary data.</text>
</comment>
<dbReference type="PANTHER" id="PTHR32309">
    <property type="entry name" value="TYROSINE-PROTEIN KINASE"/>
    <property type="match status" value="1"/>
</dbReference>
<sequence length="383" mass="42438">MINADTPDAKSGMLVFLRRHAPVLIVVVLPTILATLYYLLIASGQYESEAAFVVKDSRPSTRSSSSSGSSGMGGGVMGMAMAGGSGLAENFAVNTYMKSHDAVDALQKRLDLVSMFRHPDTDLLSRLFFANPTPERLLWYYQRHVDVVFHEDTGVTSLDVRAFRPEEAKRIADELLKLGEERINEFNRQVAQNTIRVADTEVTVAENRVKEVQSRMTAFREKSGDLDPTKSSVVGISVIGQLQTELAQADTQLTQMLRNLDPSSPQVQTLKLRINALDAQIKEQHGKAREKMGVSINMAEYDQLMLEREFAQTAYLSTASELETARATALQQQVYVVRVVQPNLPGMPTYPHNFLMIVAVFVGSSLTFLIGRLLVTGMREHAI</sequence>
<keyword evidence="4" id="KW-1185">Reference proteome</keyword>
<dbReference type="OrthoDB" id="1523414at2"/>
<gene>
    <name evidence="3" type="ORF">KMAL_25200</name>
</gene>
<protein>
    <recommendedName>
        <fullName evidence="5">Lipopolysaccharide biosynthesis protein</fullName>
    </recommendedName>
</protein>
<dbReference type="GO" id="GO:0004713">
    <property type="term" value="F:protein tyrosine kinase activity"/>
    <property type="evidence" value="ECO:0007669"/>
    <property type="project" value="TreeGrafter"/>
</dbReference>
<evidence type="ECO:0000256" key="1">
    <source>
        <dbReference type="SAM" id="Coils"/>
    </source>
</evidence>
<proteinExistence type="predicted"/>
<keyword evidence="2" id="KW-0472">Membrane</keyword>
<organism evidence="3 4">
    <name type="scientific">Novacetimonas maltaceti</name>
    <dbReference type="NCBI Taxonomy" id="1203393"/>
    <lineage>
        <taxon>Bacteria</taxon>
        <taxon>Pseudomonadati</taxon>
        <taxon>Pseudomonadota</taxon>
        <taxon>Alphaproteobacteria</taxon>
        <taxon>Acetobacterales</taxon>
        <taxon>Acetobacteraceae</taxon>
        <taxon>Novacetimonas</taxon>
    </lineage>
</organism>
<accession>A0A2S3VZ31</accession>
<evidence type="ECO:0000256" key="2">
    <source>
        <dbReference type="SAM" id="Phobius"/>
    </source>
</evidence>
<reference evidence="3 4" key="1">
    <citation type="submission" date="2018-01" db="EMBL/GenBank/DDBJ databases">
        <title>Draft Genome Sequence of Komagataeibacter maltaceti LMG 1529, a Vinegar Producing Acetic Acid Bacterium Isolated from Malt Vinegar Brewery Acetifiers.</title>
        <authorList>
            <person name="Zhang Q."/>
            <person name="Hollensteiner J."/>
            <person name="Poehlein A."/>
            <person name="Daniel R."/>
        </authorList>
    </citation>
    <scope>NUCLEOTIDE SEQUENCE [LARGE SCALE GENOMIC DNA]</scope>
    <source>
        <strain evidence="3 4">LMG 1529</strain>
    </source>
</reference>
<feature type="transmembrane region" description="Helical" evidence="2">
    <location>
        <begin position="354"/>
        <end position="375"/>
    </location>
</feature>